<feature type="transmembrane region" description="Helical" evidence="2">
    <location>
        <begin position="136"/>
        <end position="157"/>
    </location>
</feature>
<sequence>MYEPGWRQDPQGKTRWSENGQWGDQVRDSSGGVYRDHHIPGTPPQMSAPRLPNAASPPRGGSSVIDELAEKNRQVWSDKGAGAVQQALGGMGTGGFVAILAGLAAMVFLFTIGSFVGAVALPIVAFVLYRKGTLRGVKLAVLGIVWFLCLATTLTTVDRFSGSGLPKEVEQAQAFLGLMGSDSISRICDEPYMTEQAKSAMAAKEQASDCAEAVGKIKQRLDESAFEDLSHLNMTKTDRGTYLLDDNPLGWREITISTQETYGILFHAIS</sequence>
<dbReference type="RefSeq" id="WP_346124771.1">
    <property type="nucleotide sequence ID" value="NZ_BAAAXC010000015.1"/>
</dbReference>
<evidence type="ECO:0008006" key="5">
    <source>
        <dbReference type="Google" id="ProtNLM"/>
    </source>
</evidence>
<accession>A0ABV5Q4E8</accession>
<feature type="transmembrane region" description="Helical" evidence="2">
    <location>
        <begin position="96"/>
        <end position="129"/>
    </location>
</feature>
<reference evidence="3 4" key="1">
    <citation type="submission" date="2024-09" db="EMBL/GenBank/DDBJ databases">
        <authorList>
            <person name="Sun Q."/>
            <person name="Mori K."/>
        </authorList>
    </citation>
    <scope>NUCLEOTIDE SEQUENCE [LARGE SCALE GENOMIC DNA]</scope>
    <source>
        <strain evidence="3 4">JCM 3323</strain>
    </source>
</reference>
<dbReference type="Proteomes" id="UP001589646">
    <property type="component" value="Unassembled WGS sequence"/>
</dbReference>
<comment type="caution">
    <text evidence="3">The sequence shown here is derived from an EMBL/GenBank/DDBJ whole genome shotgun (WGS) entry which is preliminary data.</text>
</comment>
<evidence type="ECO:0000313" key="4">
    <source>
        <dbReference type="Proteomes" id="UP001589646"/>
    </source>
</evidence>
<feature type="region of interest" description="Disordered" evidence="1">
    <location>
        <begin position="1"/>
        <end position="64"/>
    </location>
</feature>
<organism evidence="3 4">
    <name type="scientific">Nonomuraea roseola</name>
    <dbReference type="NCBI Taxonomy" id="46179"/>
    <lineage>
        <taxon>Bacteria</taxon>
        <taxon>Bacillati</taxon>
        <taxon>Actinomycetota</taxon>
        <taxon>Actinomycetes</taxon>
        <taxon>Streptosporangiales</taxon>
        <taxon>Streptosporangiaceae</taxon>
        <taxon>Nonomuraea</taxon>
    </lineage>
</organism>
<keyword evidence="2" id="KW-0812">Transmembrane</keyword>
<keyword evidence="2" id="KW-0472">Membrane</keyword>
<evidence type="ECO:0000313" key="3">
    <source>
        <dbReference type="EMBL" id="MFB9530344.1"/>
    </source>
</evidence>
<proteinExistence type="predicted"/>
<name>A0ABV5Q4E8_9ACTN</name>
<keyword evidence="4" id="KW-1185">Reference proteome</keyword>
<dbReference type="EMBL" id="JBHMCE010000008">
    <property type="protein sequence ID" value="MFB9530344.1"/>
    <property type="molecule type" value="Genomic_DNA"/>
</dbReference>
<evidence type="ECO:0000256" key="1">
    <source>
        <dbReference type="SAM" id="MobiDB-lite"/>
    </source>
</evidence>
<protein>
    <recommendedName>
        <fullName evidence="5">DUF2510 domain-containing protein</fullName>
    </recommendedName>
</protein>
<evidence type="ECO:0000256" key="2">
    <source>
        <dbReference type="SAM" id="Phobius"/>
    </source>
</evidence>
<gene>
    <name evidence="3" type="ORF">ACFFRN_27420</name>
</gene>
<keyword evidence="2" id="KW-1133">Transmembrane helix</keyword>